<dbReference type="STRING" id="1064592.G0V5H9"/>
<evidence type="ECO:0000256" key="5">
    <source>
        <dbReference type="ARBA" id="ARBA00022670"/>
    </source>
</evidence>
<proteinExistence type="inferred from homology"/>
<dbReference type="GeneID" id="96900206"/>
<keyword evidence="8" id="KW-0720">Serine protease</keyword>
<comment type="subcellular location">
    <subcellularLocation>
        <location evidence="1">Vacuole membrane</location>
        <topology evidence="1">Single-pass type II membrane protein</topology>
    </subcellularLocation>
</comment>
<dbReference type="SUPFAM" id="SSF82171">
    <property type="entry name" value="DPP6 N-terminal domain-like"/>
    <property type="match status" value="1"/>
</dbReference>
<evidence type="ECO:0000256" key="10">
    <source>
        <dbReference type="ARBA" id="ARBA00022989"/>
    </source>
</evidence>
<feature type="domain" description="Dipeptidylpeptidase IV N-terminal" evidence="15">
    <location>
        <begin position="147"/>
        <end position="507"/>
    </location>
</feature>
<reference evidence="16 17" key="1">
    <citation type="journal article" date="2011" name="Proc. Natl. Acad. Sci. U.S.A.">
        <title>Evolutionary erosion of yeast sex chromosomes by mating-type switching accidents.</title>
        <authorList>
            <person name="Gordon J.L."/>
            <person name="Armisen D."/>
            <person name="Proux-Wera E."/>
            <person name="Oheigeartaigh S.S."/>
            <person name="Byrne K.P."/>
            <person name="Wolfe K.H."/>
        </authorList>
    </citation>
    <scope>NUCLEOTIDE SEQUENCE [LARGE SCALE GENOMIC DNA]</scope>
    <source>
        <strain evidence="17">ATCC 76901 / BCRC 22586 / CBS 4309 / NBRC 1992 / NRRL Y-12630</strain>
    </source>
</reference>
<dbReference type="EMBL" id="HE576752">
    <property type="protein sequence ID" value="CCC66715.1"/>
    <property type="molecule type" value="Genomic_DNA"/>
</dbReference>
<dbReference type="FunFam" id="3.40.50.1820:FF:000003">
    <property type="entry name" value="Dipeptidyl peptidase 4"/>
    <property type="match status" value="1"/>
</dbReference>
<dbReference type="OMA" id="MRTPQEN"/>
<dbReference type="GO" id="GO:0005886">
    <property type="term" value="C:plasma membrane"/>
    <property type="evidence" value="ECO:0007669"/>
    <property type="project" value="TreeGrafter"/>
</dbReference>
<dbReference type="PROSITE" id="PS00708">
    <property type="entry name" value="PRO_ENDOPEP_SER"/>
    <property type="match status" value="1"/>
</dbReference>
<evidence type="ECO:0000259" key="14">
    <source>
        <dbReference type="Pfam" id="PF00326"/>
    </source>
</evidence>
<dbReference type="AlphaFoldDB" id="G0V5H9"/>
<dbReference type="OrthoDB" id="16520at2759"/>
<dbReference type="PANTHER" id="PTHR11731">
    <property type="entry name" value="PROTEASE FAMILY S9B,C DIPEPTIDYL-PEPTIDASE IV-RELATED"/>
    <property type="match status" value="1"/>
</dbReference>
<protein>
    <recommendedName>
        <fullName evidence="18">Dipeptidyl aminopeptidase B</fullName>
    </recommendedName>
</protein>
<dbReference type="eggNOG" id="KOG2100">
    <property type="taxonomic scope" value="Eukaryota"/>
</dbReference>
<evidence type="ECO:0000256" key="13">
    <source>
        <dbReference type="SAM" id="Phobius"/>
    </source>
</evidence>
<comment type="similarity">
    <text evidence="2">Belongs to the peptidase S9B family.</text>
</comment>
<evidence type="ECO:0008006" key="18">
    <source>
        <dbReference type="Google" id="ProtNLM"/>
    </source>
</evidence>
<sequence>MDRTDTPDAEETPLLFDKRKPVQDKLTKYGIIAILLIWGTVLLFRVIPSLPGRKFKLAHSKTTKNGLQKISFENVRKDLFKPKMQSLQWLNTPEAKENDKGLYVANIDDRYVIKSVFDRGYSESLLNSKNFTFQGVEYKVDSMAAAPDLSQLIIRTNTKQNWRHSTFGSYFVYNKTSEEFHHIGDDIALAKWSPNSVDMVYIQGNNMYLYSTESHTTVETITSDGDARVFNGKPDWVYEEEVLESDCALWWSPDGQYIAFFKIDESQVKEFTIPYYVQDKDDLYPEMKTIKYPKSGTPNPDVDLWIYSIKEKDSFPVNVNHLSRESSPVLITEVVWVGEENLIMKISDRSSDILKVVLVDTLNKESQLVRKNPSEGGWWEITHNTLYIPKNDTLDRFHNGYVDLFPVDGFNHLVYFSSFNSSKPIILTRGEWEVVGGPLAFDHELNRIYFIATRKSSIERHVYYVELHKPEEIHPVTDTLSRGVYGISFSAGARFALLSYRGPKVPYQKIIDFKSKENLDFGELDGNILGKTLYYLEKNEKLREILKEYDVPKKEFKELNLGKDDDGEDILVNAFEILPNDFNPKLKDYYPVFFYAYGGPNSQQVLQGFSIGFNEVVASQLNAIVVVVDGRGTGFKGKRFRSLVRDNLGEYEAIDQISAAKLYSAKKYVNANKISLFGWSYGGYLTLKVLERDAGEYFKYGMAVAPVTDWSLYDTVYTERYMHTPQENIDGYVKSSVHNATSFGKVNRFLVMHGTGDDNVHFQNTLKFLDLLNLNNVENYDMHVFPDSDHAIKYHNANNMVYDRLLNWAGKAFTDQF</sequence>
<dbReference type="RefSeq" id="XP_003673108.1">
    <property type="nucleotide sequence ID" value="XM_003673060.1"/>
</dbReference>
<accession>G0V5H9</accession>
<dbReference type="SUPFAM" id="SSF53474">
    <property type="entry name" value="alpha/beta-Hydrolases"/>
    <property type="match status" value="1"/>
</dbReference>
<dbReference type="HOGENOM" id="CLU_006105_0_1_1"/>
<dbReference type="GO" id="GO:0006508">
    <property type="term" value="P:proteolysis"/>
    <property type="evidence" value="ECO:0007669"/>
    <property type="project" value="UniProtKB-KW"/>
</dbReference>
<keyword evidence="17" id="KW-1185">Reference proteome</keyword>
<feature type="domain" description="Peptidase S9 prolyl oligopeptidase catalytic" evidence="14">
    <location>
        <begin position="613"/>
        <end position="814"/>
    </location>
</feature>
<evidence type="ECO:0000256" key="1">
    <source>
        <dbReference type="ARBA" id="ARBA00004576"/>
    </source>
</evidence>
<keyword evidence="12" id="KW-0325">Glycoprotein</keyword>
<dbReference type="Pfam" id="PF00930">
    <property type="entry name" value="DPPIV_N"/>
    <property type="match status" value="1"/>
</dbReference>
<dbReference type="Pfam" id="PF00326">
    <property type="entry name" value="Peptidase_S9"/>
    <property type="match status" value="1"/>
</dbReference>
<gene>
    <name evidence="16" type="primary">NCAS0A01570</name>
    <name evidence="16" type="ordered locus">NCAS_0A01570</name>
</gene>
<dbReference type="PANTHER" id="PTHR11731:SF200">
    <property type="entry name" value="DIPEPTIDYL PEPTIDASE 10, ISOFORM B"/>
    <property type="match status" value="1"/>
</dbReference>
<dbReference type="InParanoid" id="G0V5H9"/>
<evidence type="ECO:0000313" key="16">
    <source>
        <dbReference type="EMBL" id="CCC66715.1"/>
    </source>
</evidence>
<evidence type="ECO:0000256" key="8">
    <source>
        <dbReference type="ARBA" id="ARBA00022825"/>
    </source>
</evidence>
<dbReference type="Gene3D" id="3.40.50.1820">
    <property type="entry name" value="alpha/beta hydrolase"/>
    <property type="match status" value="1"/>
</dbReference>
<dbReference type="GO" id="GO:0000329">
    <property type="term" value="C:fungal-type vacuole membrane"/>
    <property type="evidence" value="ECO:0007669"/>
    <property type="project" value="EnsemblFungi"/>
</dbReference>
<evidence type="ECO:0000259" key="15">
    <source>
        <dbReference type="Pfam" id="PF00930"/>
    </source>
</evidence>
<keyword evidence="9" id="KW-0735">Signal-anchor</keyword>
<organism evidence="16 17">
    <name type="scientific">Naumovozyma castellii</name>
    <name type="common">Yeast</name>
    <name type="synonym">Saccharomyces castellii</name>
    <dbReference type="NCBI Taxonomy" id="27288"/>
    <lineage>
        <taxon>Eukaryota</taxon>
        <taxon>Fungi</taxon>
        <taxon>Dikarya</taxon>
        <taxon>Ascomycota</taxon>
        <taxon>Saccharomycotina</taxon>
        <taxon>Saccharomycetes</taxon>
        <taxon>Saccharomycetales</taxon>
        <taxon>Saccharomycetaceae</taxon>
        <taxon>Naumovozyma</taxon>
    </lineage>
</organism>
<evidence type="ECO:0000313" key="17">
    <source>
        <dbReference type="Proteomes" id="UP000001640"/>
    </source>
</evidence>
<dbReference type="Gene3D" id="2.140.10.30">
    <property type="entry name" value="Dipeptidylpeptidase IV, N-terminal domain"/>
    <property type="match status" value="1"/>
</dbReference>
<dbReference type="Proteomes" id="UP000001640">
    <property type="component" value="Chromosome 1"/>
</dbReference>
<dbReference type="InterPro" id="IPR050278">
    <property type="entry name" value="Serine_Prot_S9B/DPPIV"/>
</dbReference>
<keyword evidence="10 13" id="KW-1133">Transmembrane helix</keyword>
<keyword evidence="4" id="KW-0926">Vacuole</keyword>
<name>G0V5H9_NAUCA</name>
<keyword evidence="11 13" id="KW-0472">Membrane</keyword>
<evidence type="ECO:0000256" key="11">
    <source>
        <dbReference type="ARBA" id="ARBA00023136"/>
    </source>
</evidence>
<keyword evidence="7" id="KW-0378">Hydrolase</keyword>
<keyword evidence="6 13" id="KW-0812">Transmembrane</keyword>
<dbReference type="InterPro" id="IPR002469">
    <property type="entry name" value="Peptidase_S9B_N"/>
</dbReference>
<evidence type="ECO:0000256" key="4">
    <source>
        <dbReference type="ARBA" id="ARBA00022554"/>
    </source>
</evidence>
<dbReference type="GO" id="GO:0004252">
    <property type="term" value="F:serine-type endopeptidase activity"/>
    <property type="evidence" value="ECO:0007669"/>
    <property type="project" value="InterPro"/>
</dbReference>
<dbReference type="InterPro" id="IPR029058">
    <property type="entry name" value="AB_hydrolase_fold"/>
</dbReference>
<keyword evidence="5" id="KW-0645">Protease</keyword>
<dbReference type="InterPro" id="IPR001375">
    <property type="entry name" value="Peptidase_S9_cat"/>
</dbReference>
<feature type="transmembrane region" description="Helical" evidence="13">
    <location>
        <begin position="26"/>
        <end position="47"/>
    </location>
</feature>
<reference key="2">
    <citation type="submission" date="2011-08" db="EMBL/GenBank/DDBJ databases">
        <title>Genome sequence of Naumovozyma castellii.</title>
        <authorList>
            <person name="Gordon J.L."/>
            <person name="Armisen D."/>
            <person name="Proux-Wera E."/>
            <person name="OhEigeartaigh S.S."/>
            <person name="Byrne K.P."/>
            <person name="Wolfe K.H."/>
        </authorList>
    </citation>
    <scope>NUCLEOTIDE SEQUENCE</scope>
    <source>
        <strain>Type strain:CBS 4309</strain>
    </source>
</reference>
<evidence type="ECO:0000256" key="6">
    <source>
        <dbReference type="ARBA" id="ARBA00022692"/>
    </source>
</evidence>
<evidence type="ECO:0000256" key="2">
    <source>
        <dbReference type="ARBA" id="ARBA00006150"/>
    </source>
</evidence>
<evidence type="ECO:0000256" key="9">
    <source>
        <dbReference type="ARBA" id="ARBA00022968"/>
    </source>
</evidence>
<dbReference type="FunCoup" id="G0V5H9">
    <property type="interactions" value="344"/>
</dbReference>
<dbReference type="MEROPS" id="S09.006"/>
<evidence type="ECO:0000256" key="12">
    <source>
        <dbReference type="ARBA" id="ARBA00023180"/>
    </source>
</evidence>
<evidence type="ECO:0000256" key="3">
    <source>
        <dbReference type="ARBA" id="ARBA00022438"/>
    </source>
</evidence>
<dbReference type="KEGG" id="ncs:NCAS_0A01570"/>
<keyword evidence="3" id="KW-0031">Aminopeptidase</keyword>
<dbReference type="GO" id="GO:0008239">
    <property type="term" value="F:dipeptidyl-peptidase activity"/>
    <property type="evidence" value="ECO:0007669"/>
    <property type="project" value="EnsemblFungi"/>
</dbReference>
<dbReference type="InterPro" id="IPR002471">
    <property type="entry name" value="Pept_S9_AS"/>
</dbReference>
<dbReference type="GO" id="GO:0004177">
    <property type="term" value="F:aminopeptidase activity"/>
    <property type="evidence" value="ECO:0007669"/>
    <property type="project" value="UniProtKB-KW"/>
</dbReference>
<evidence type="ECO:0000256" key="7">
    <source>
        <dbReference type="ARBA" id="ARBA00022801"/>
    </source>
</evidence>